<keyword evidence="6" id="KW-0472">Membrane</keyword>
<dbReference type="PANTHER" id="PTHR32089:SF112">
    <property type="entry name" value="LYSOZYME-LIKE PROTEIN-RELATED"/>
    <property type="match status" value="1"/>
</dbReference>
<reference evidence="11" key="1">
    <citation type="journal article" date="2019" name="Int. J. Syst. Evol. Microbiol.">
        <title>The Global Catalogue of Microorganisms (GCM) 10K type strain sequencing project: providing services to taxonomists for standard genome sequencing and annotation.</title>
        <authorList>
            <consortium name="The Broad Institute Genomics Platform"/>
            <consortium name="The Broad Institute Genome Sequencing Center for Infectious Disease"/>
            <person name="Wu L."/>
            <person name="Ma J."/>
        </authorList>
    </citation>
    <scope>NUCLEOTIDE SEQUENCE [LARGE SCALE GENOMIC DNA]</scope>
    <source>
        <strain evidence="11">KCTC 42964</strain>
    </source>
</reference>
<dbReference type="Gene3D" id="1.10.287.950">
    <property type="entry name" value="Methyl-accepting chemotaxis protein"/>
    <property type="match status" value="1"/>
</dbReference>
<name>A0ABV7L364_9PROT</name>
<protein>
    <submittedName>
        <fullName evidence="10">Methyl-accepting chemotaxis protein</fullName>
    </submittedName>
</protein>
<dbReference type="CDD" id="cd06225">
    <property type="entry name" value="HAMP"/>
    <property type="match status" value="1"/>
</dbReference>
<dbReference type="PROSITE" id="PS50192">
    <property type="entry name" value="T_SNARE"/>
    <property type="match status" value="1"/>
</dbReference>
<evidence type="ECO:0000256" key="5">
    <source>
        <dbReference type="PROSITE-ProRule" id="PRU00284"/>
    </source>
</evidence>
<evidence type="ECO:0000256" key="3">
    <source>
        <dbReference type="ARBA" id="ARBA00023224"/>
    </source>
</evidence>
<sequence length="556" mass="57536">MKTIRAKLMTALGILGVVLLGIAGSGWFALDAADSRLAQIYQDRVVPLRDLKLVADHYAVNIVDTAHKVRSGSIDWQRGLQSLGEAQAGIGSAWSAYAGTRMVPQEASLATEVADRMRTADILVERLRGIFQAQDMASLEGFVSRELYPGIDPLSEAISGLIEIQLEVAAARYAENREAVTQSQIIMAVLILSGLAAMAFSLHTVLIGISRPLSAVTAAMGRLAEGDLEVPISGAERANEIGAIARAVQVFKDGLVENRRLVAAQSAEQAEKARRAAAIDALIADFDSNASAALDALGTAAGHLNQTAGQMSKIAQTANLEATTASSAAEQTSANVQTVAAASEEMAASIREIARQVAQSNAIADQAAGEVTATDSIVGEMSEATARITTIVQLIQDIAAQTNLLALNATIEAARAGEAGKGFAVVASEVKGLADQTARATDDIGHQIAAVQAVSGRVVEAIKSIGATIMQMHGIAASIAAAMEQQSASTEEISRNVTEAATGTQGVSDSISRVLGAALEAGEAARAVLDSSTTMSTHSEALQSRVSTFLSGIRAA</sequence>
<dbReference type="PANTHER" id="PTHR32089">
    <property type="entry name" value="METHYL-ACCEPTING CHEMOTAXIS PROTEIN MCPB"/>
    <property type="match status" value="1"/>
</dbReference>
<dbReference type="Pfam" id="PF00672">
    <property type="entry name" value="HAMP"/>
    <property type="match status" value="1"/>
</dbReference>
<dbReference type="Proteomes" id="UP001595528">
    <property type="component" value="Unassembled WGS sequence"/>
</dbReference>
<dbReference type="InterPro" id="IPR000727">
    <property type="entry name" value="T_SNARE_dom"/>
</dbReference>
<evidence type="ECO:0000313" key="10">
    <source>
        <dbReference type="EMBL" id="MFC3229053.1"/>
    </source>
</evidence>
<keyword evidence="3 5" id="KW-0807">Transducer</keyword>
<dbReference type="PROSITE" id="PS50885">
    <property type="entry name" value="HAMP"/>
    <property type="match status" value="1"/>
</dbReference>
<keyword evidence="2" id="KW-1003">Cell membrane</keyword>
<dbReference type="Pfam" id="PF00015">
    <property type="entry name" value="MCPsignal"/>
    <property type="match status" value="1"/>
</dbReference>
<dbReference type="EMBL" id="JBHRTR010000031">
    <property type="protein sequence ID" value="MFC3229053.1"/>
    <property type="molecule type" value="Genomic_DNA"/>
</dbReference>
<evidence type="ECO:0000313" key="11">
    <source>
        <dbReference type="Proteomes" id="UP001595528"/>
    </source>
</evidence>
<dbReference type="Pfam" id="PF12729">
    <property type="entry name" value="4HB_MCP_1"/>
    <property type="match status" value="1"/>
</dbReference>
<comment type="similarity">
    <text evidence="4">Belongs to the methyl-accepting chemotaxis (MCP) protein family.</text>
</comment>
<evidence type="ECO:0000259" key="8">
    <source>
        <dbReference type="PROSITE" id="PS50192"/>
    </source>
</evidence>
<evidence type="ECO:0000259" key="9">
    <source>
        <dbReference type="PROSITE" id="PS50885"/>
    </source>
</evidence>
<evidence type="ECO:0000256" key="2">
    <source>
        <dbReference type="ARBA" id="ARBA00022519"/>
    </source>
</evidence>
<evidence type="ECO:0000259" key="7">
    <source>
        <dbReference type="PROSITE" id="PS50111"/>
    </source>
</evidence>
<dbReference type="SUPFAM" id="SSF58104">
    <property type="entry name" value="Methyl-accepting chemotaxis protein (MCP) signaling domain"/>
    <property type="match status" value="1"/>
</dbReference>
<gene>
    <name evidence="10" type="ORF">ACFOGJ_17540</name>
</gene>
<dbReference type="Gene3D" id="1.10.8.500">
    <property type="entry name" value="HAMP domain in histidine kinase"/>
    <property type="match status" value="1"/>
</dbReference>
<dbReference type="InterPro" id="IPR004089">
    <property type="entry name" value="MCPsignal_dom"/>
</dbReference>
<comment type="subcellular location">
    <subcellularLocation>
        <location evidence="1">Cell inner membrane</location>
        <topology evidence="1">Multi-pass membrane protein</topology>
    </subcellularLocation>
</comment>
<dbReference type="InterPro" id="IPR003660">
    <property type="entry name" value="HAMP_dom"/>
</dbReference>
<dbReference type="SMART" id="SM00283">
    <property type="entry name" value="MA"/>
    <property type="match status" value="1"/>
</dbReference>
<evidence type="ECO:0000256" key="1">
    <source>
        <dbReference type="ARBA" id="ARBA00004429"/>
    </source>
</evidence>
<keyword evidence="2" id="KW-0997">Cell inner membrane</keyword>
<comment type="caution">
    <text evidence="10">The sequence shown here is derived from an EMBL/GenBank/DDBJ whole genome shotgun (WGS) entry which is preliminary data.</text>
</comment>
<feature type="transmembrane region" description="Helical" evidence="6">
    <location>
        <begin position="185"/>
        <end position="209"/>
    </location>
</feature>
<organism evidence="10 11">
    <name type="scientific">Marinibaculum pumilum</name>
    <dbReference type="NCBI Taxonomy" id="1766165"/>
    <lineage>
        <taxon>Bacteria</taxon>
        <taxon>Pseudomonadati</taxon>
        <taxon>Pseudomonadota</taxon>
        <taxon>Alphaproteobacteria</taxon>
        <taxon>Rhodospirillales</taxon>
        <taxon>Rhodospirillaceae</taxon>
        <taxon>Marinibaculum</taxon>
    </lineage>
</organism>
<evidence type="ECO:0000256" key="4">
    <source>
        <dbReference type="ARBA" id="ARBA00029447"/>
    </source>
</evidence>
<feature type="domain" description="HAMP" evidence="9">
    <location>
        <begin position="207"/>
        <end position="260"/>
    </location>
</feature>
<dbReference type="SMART" id="SM00304">
    <property type="entry name" value="HAMP"/>
    <property type="match status" value="1"/>
</dbReference>
<evidence type="ECO:0000256" key="6">
    <source>
        <dbReference type="SAM" id="Phobius"/>
    </source>
</evidence>
<keyword evidence="11" id="KW-1185">Reference proteome</keyword>
<proteinExistence type="inferred from homology"/>
<dbReference type="PROSITE" id="PS50111">
    <property type="entry name" value="CHEMOTAXIS_TRANSDUC_2"/>
    <property type="match status" value="1"/>
</dbReference>
<dbReference type="InterPro" id="IPR024478">
    <property type="entry name" value="HlyB_4HB_MCP"/>
</dbReference>
<keyword evidence="6" id="KW-1133">Transmembrane helix</keyword>
<feature type="domain" description="T-SNARE coiled-coil homology" evidence="8">
    <location>
        <begin position="452"/>
        <end position="514"/>
    </location>
</feature>
<accession>A0ABV7L364</accession>
<feature type="domain" description="Methyl-accepting transducer" evidence="7">
    <location>
        <begin position="300"/>
        <end position="522"/>
    </location>
</feature>
<dbReference type="RefSeq" id="WP_379902876.1">
    <property type="nucleotide sequence ID" value="NZ_JBHRTR010000031.1"/>
</dbReference>
<keyword evidence="6" id="KW-0812">Transmembrane</keyword>